<proteinExistence type="predicted"/>
<sequence>MFEEIIKILRDKVTVKKNVKEAIELSKQIGHQKNLLLILDILKNAPENSIDVVVCNQLISIKL</sequence>
<dbReference type="Proteomes" id="UP000255316">
    <property type="component" value="Unassembled WGS sequence"/>
</dbReference>
<dbReference type="EMBL" id="UGNX01000001">
    <property type="protein sequence ID" value="STX34881.1"/>
    <property type="molecule type" value="Genomic_DNA"/>
</dbReference>
<organism evidence="1 2">
    <name type="scientific">Legionella cincinnatiensis</name>
    <dbReference type="NCBI Taxonomy" id="28085"/>
    <lineage>
        <taxon>Bacteria</taxon>
        <taxon>Pseudomonadati</taxon>
        <taxon>Pseudomonadota</taxon>
        <taxon>Gammaproteobacteria</taxon>
        <taxon>Legionellales</taxon>
        <taxon>Legionellaceae</taxon>
        <taxon>Legionella</taxon>
    </lineage>
</organism>
<dbReference type="AlphaFoldDB" id="A0A378IK77"/>
<accession>A0A378IK77</accession>
<evidence type="ECO:0000313" key="2">
    <source>
        <dbReference type="Proteomes" id="UP000255316"/>
    </source>
</evidence>
<reference evidence="1 2" key="1">
    <citation type="submission" date="2018-06" db="EMBL/GenBank/DDBJ databases">
        <authorList>
            <consortium name="Pathogen Informatics"/>
            <person name="Doyle S."/>
        </authorList>
    </citation>
    <scope>NUCLEOTIDE SEQUENCE [LARGE SCALE GENOMIC DNA]</scope>
    <source>
        <strain evidence="1 2">NCTC12438</strain>
    </source>
</reference>
<name>A0A378IK77_9GAMM</name>
<protein>
    <submittedName>
        <fullName evidence="1">PPR repeat protein</fullName>
    </submittedName>
</protein>
<evidence type="ECO:0000313" key="1">
    <source>
        <dbReference type="EMBL" id="STX34881.1"/>
    </source>
</evidence>
<dbReference type="RefSeq" id="WP_244918533.1">
    <property type="nucleotide sequence ID" value="NZ_UGNX01000001.1"/>
</dbReference>
<gene>
    <name evidence="1" type="ORF">NCTC12438_01491</name>
</gene>